<gene>
    <name evidence="6" type="ORF">Cvel_8697</name>
</gene>
<feature type="repeat" description="ANK" evidence="3">
    <location>
        <begin position="1030"/>
        <end position="1062"/>
    </location>
</feature>
<evidence type="ECO:0000313" key="6">
    <source>
        <dbReference type="EMBL" id="CEM48164.1"/>
    </source>
</evidence>
<accession>A0A0G4HUQ2</accession>
<dbReference type="InterPro" id="IPR036770">
    <property type="entry name" value="Ankyrin_rpt-contain_sf"/>
</dbReference>
<evidence type="ECO:0000259" key="5">
    <source>
        <dbReference type="Pfam" id="PF24883"/>
    </source>
</evidence>
<dbReference type="VEuPathDB" id="CryptoDB:Cvel_8697"/>
<organism evidence="6">
    <name type="scientific">Chromera velia CCMP2878</name>
    <dbReference type="NCBI Taxonomy" id="1169474"/>
    <lineage>
        <taxon>Eukaryota</taxon>
        <taxon>Sar</taxon>
        <taxon>Alveolata</taxon>
        <taxon>Colpodellida</taxon>
        <taxon>Chromeraceae</taxon>
        <taxon>Chromera</taxon>
    </lineage>
</organism>
<dbReference type="Gene3D" id="1.25.40.20">
    <property type="entry name" value="Ankyrin repeat-containing domain"/>
    <property type="match status" value="1"/>
</dbReference>
<feature type="repeat" description="ANK" evidence="3">
    <location>
        <begin position="1063"/>
        <end position="1095"/>
    </location>
</feature>
<feature type="domain" description="Nephrocystin 3-like N-terminal" evidence="5">
    <location>
        <begin position="443"/>
        <end position="660"/>
    </location>
</feature>
<dbReference type="PANTHER" id="PTHR24171:SF9">
    <property type="entry name" value="ANKYRIN REPEAT DOMAIN-CONTAINING PROTEIN 39"/>
    <property type="match status" value="1"/>
</dbReference>
<dbReference type="EMBL" id="CDMZ01003951">
    <property type="protein sequence ID" value="CEM48164.1"/>
    <property type="molecule type" value="Genomic_DNA"/>
</dbReference>
<dbReference type="AlphaFoldDB" id="A0A0G4HUQ2"/>
<dbReference type="PANTHER" id="PTHR24171">
    <property type="entry name" value="ANKYRIN REPEAT DOMAIN-CONTAINING PROTEIN 39-RELATED"/>
    <property type="match status" value="1"/>
</dbReference>
<dbReference type="PRINTS" id="PR01415">
    <property type="entry name" value="ANKYRIN"/>
</dbReference>
<dbReference type="InterPro" id="IPR002110">
    <property type="entry name" value="Ankyrin_rpt"/>
</dbReference>
<reference evidence="6" key="1">
    <citation type="submission" date="2014-11" db="EMBL/GenBank/DDBJ databases">
        <authorList>
            <person name="Otto D Thomas"/>
            <person name="Naeem Raeece"/>
        </authorList>
    </citation>
    <scope>NUCLEOTIDE SEQUENCE</scope>
</reference>
<dbReference type="Pfam" id="PF12796">
    <property type="entry name" value="Ank_2"/>
    <property type="match status" value="1"/>
</dbReference>
<evidence type="ECO:0000256" key="1">
    <source>
        <dbReference type="ARBA" id="ARBA00022737"/>
    </source>
</evidence>
<feature type="compositionally biased region" description="Basic residues" evidence="4">
    <location>
        <begin position="1"/>
        <end position="10"/>
    </location>
</feature>
<dbReference type="SMART" id="SM00248">
    <property type="entry name" value="ANK"/>
    <property type="match status" value="3"/>
</dbReference>
<evidence type="ECO:0000256" key="3">
    <source>
        <dbReference type="PROSITE-ProRule" id="PRU00023"/>
    </source>
</evidence>
<evidence type="ECO:0000256" key="2">
    <source>
        <dbReference type="ARBA" id="ARBA00023043"/>
    </source>
</evidence>
<evidence type="ECO:0000256" key="4">
    <source>
        <dbReference type="SAM" id="MobiDB-lite"/>
    </source>
</evidence>
<dbReference type="PROSITE" id="PS50088">
    <property type="entry name" value="ANK_REPEAT"/>
    <property type="match status" value="2"/>
</dbReference>
<dbReference type="InterPro" id="IPR056884">
    <property type="entry name" value="NPHP3-like_N"/>
</dbReference>
<dbReference type="SUPFAM" id="SSF48403">
    <property type="entry name" value="Ankyrin repeat"/>
    <property type="match status" value="1"/>
</dbReference>
<dbReference type="PROSITE" id="PS50297">
    <property type="entry name" value="ANK_REP_REGION"/>
    <property type="match status" value="2"/>
</dbReference>
<name>A0A0G4HUQ2_9ALVE</name>
<feature type="region of interest" description="Disordered" evidence="4">
    <location>
        <begin position="1"/>
        <end position="22"/>
    </location>
</feature>
<feature type="compositionally biased region" description="Acidic residues" evidence="4">
    <location>
        <begin position="782"/>
        <end position="791"/>
    </location>
</feature>
<sequence>MGLCHSKRSVRGKEETGGVSGRAGEIRRSESWVELLRVLEERKIGVGMLEGLETAIDDSTVDCYISWVCTAQTRVERFLEVEDVMDPVNDYMTEGAEGSLSVVRGLVNVSEYLDSLASAIPLAGALVSVAFRLGKSALAQLEKMQEIELVHRHFKKAVGNLIIWLPRDFKAIFEIADKMKKTGDERKAEHLNGKAEDLLESLVVVFQQISAERNSPSALRRFFFARQSAEKMQEVREAFDEAALYFFHAVQEATREKAYEVDSKMNKLEGRVKALEDKERRRSLDQVLGILPSVYGASDVWATCVVGKEGESLQWTQKRALLPAIVSCLREGLRERNPDFVREMNARRENGEMELERRLRGKLHFENDGLVVIQEFKNFLDNLVLEASVKQKGAQLSFAELLLYHLTDASPPAALQVVEHHLGPFEILQSHDVDRHLAFHTEGTREWVLDEFAQLAKERGEGKRVLALLRNAGTGKSVASALLCLRLSGIHSGTKRPNETHGSLHRETGGAREIGATVVAYAFARHNAEGRNRAVRLLGTLSLQIARRIPEMAAALAGALNINDSDTRRAIEFVRKAKVEDLEFKGNRQRTSVDFVFEHLLLSPLKVAQTNGGLGAGVHAIVLDALDEIADGEDRESMLILVEERTKELPSQIKLFLTGRPHAEIEEALRGVPTLRIEHLKKRNHDDMCKIANAIVRRFISNPDDKTRASDVLVQKAGQSLLWFRLGAWDRLTAAENSGMEVTLRTVERLESGLDTAFEEAFGRLGHSQRWPVGSGLRNPLEEDSLDDQTDEDRRKRLDDWTERKQAELTFKTLSVLLALSESIHEKDLPKFVRAPATTVGQIFRTLSVFFAADADGYIHAAHKTVFDWALNSKRVERGFADTDRGDLFVLEASRNVLEREQFRTETEGGTPEMQREHKNPLLVYSFKLARFHLERINRRVGERHWRAKSLRKMTYPLLESSVPFFHEEIRKWSHLLVWPRLWGDSKVWDQDERLQVASCFGQSDVVAHLLSSSASCRAGIADVNTKGMFGKTPLHKASEKGHKEVAVLLLDHGAQADAEDDLGETALHHAAKNGHKEMAELLLERGAAVDAKDWLGVMPVYYAEVRGHADVGTLLLQKADANRASRTTK</sequence>
<dbReference type="Pfam" id="PF24883">
    <property type="entry name" value="NPHP3_N"/>
    <property type="match status" value="1"/>
</dbReference>
<protein>
    <recommendedName>
        <fullName evidence="5">Nephrocystin 3-like N-terminal domain-containing protein</fullName>
    </recommendedName>
</protein>
<dbReference type="PhylomeDB" id="A0A0G4HUQ2"/>
<keyword evidence="1" id="KW-0677">Repeat</keyword>
<feature type="region of interest" description="Disordered" evidence="4">
    <location>
        <begin position="773"/>
        <end position="794"/>
    </location>
</feature>
<proteinExistence type="predicted"/>
<keyword evidence="2 3" id="KW-0040">ANK repeat</keyword>